<dbReference type="Gene3D" id="3.40.50.2000">
    <property type="entry name" value="Glycogen Phosphorylase B"/>
    <property type="match status" value="1"/>
</dbReference>
<dbReference type="KEGG" id="azm:DM194_26770"/>
<name>A0A2U9SFS3_9PROT</name>
<dbReference type="Proteomes" id="UP000249605">
    <property type="component" value="Plasmid unnamed5"/>
</dbReference>
<dbReference type="SUPFAM" id="SSF53756">
    <property type="entry name" value="UDP-Glycosyltransferase/glycogen phosphorylase"/>
    <property type="match status" value="1"/>
</dbReference>
<dbReference type="AlphaFoldDB" id="A0A2U9SFS3"/>
<geneLocation type="plasmid" evidence="1 2">
    <name>unnamed5</name>
</geneLocation>
<accession>A0A2U9SFS3</accession>
<sequence length="1133" mass="123470">MAEAGMQRNDAEHLFVTGNYTGLIALGRDDLWQHHAALGLIGRTDEAIDGLGRFDGAAPRFHEAAALWIAGDETGAIALLERLAASTPHAPSPSPWQAHARSLLALLRKPRIEILSLLPSPSSGPHVLLAGGAQDPKFALTNIGHATGDRPNSPYASVHRLWRGEEPPDFVLCEMVEWHQIPPDLDSLPCPLLGQTADYDMHIQAMLPWLRLFDEVLVTDHTEHAGVRPLVDAPVTTVPKSFGHPAGLPRLRRRDRDVDLFLSGTLFAPWHPDKAALIHQILGIEGLRLFGFNGFLDNATYYDLLSRSRLAVAYYRRPGGMVTRGIEAACMGCVTLVQEGSVLPLYAGSDHGLVSYPATPGGLARTIRQVLDRYDEHEARAWRAAPRLRQALAPDVVASHYLRLCTVLAARPRPQRRPGSRVGLRERVQKRVVFWKGWQPGGGRTEAVEALEAANIAHWEALLDRHGPWDDPAAGRAANDMAREMLIGLGCRLMASSEEEGRGGADPVPAGSAAAALRTRLFAFQDLWIERRPRDLVPRFNAVRARLHFGTAQDVAGALLAMKTVLAVNPGSWALAPEDDVLPYDLFDRFFNYRTYLDRVVAVLSEQAPEDLPAAERRPDLVRLIRASLHHYLARAAGGGAAGLGHAREAVRLDPDFPFFRLDLAKRLAVMSGEAEQAEAVALLTGLAGSSMVAVEARDILLRLRRETLHAAAGRPAEEPAANAARIEQALVDTENYRARLTSPYFRSQQIARKGWRGPWMQRMTTASHARALSVVLVDRAQRHQRILFAELDRQTLGRDRCERILVELYDDVLEHAARQADLVIACCQTDSVPHANRGLNAGLIAATADVTALVSGVPADGAPSGGDGMPPDFLAHALDRLSRPDGGAEVLLHRFSGTGGILVGRTPDLLAWGGLDEHEAFQGNADGIADFAARLRRNGVAVREPATADPRSRAATGPDPLRLRLWPELAGPDRRQPLLGNPLIVQRADSLRMDNEGLELLERMKRSMVVDDRRNAGPVRVPVDAAPSYMLRGPYIRLPAGDYRLVVTGGAEGVRAADRPVLGMEIVQDDDTKLLSGGLTAASLPEGATVAFRIPALSYRPDGGLEFRIVHLGNATVTVDSLRLHRLSGGER</sequence>
<evidence type="ECO:0000313" key="2">
    <source>
        <dbReference type="Proteomes" id="UP000249605"/>
    </source>
</evidence>
<keyword evidence="2" id="KW-1185">Reference proteome</keyword>
<reference evidence="1 2" key="1">
    <citation type="submission" date="2018-06" db="EMBL/GenBank/DDBJ databases">
        <title>Complete genome sequencing of Azospirillum sp. M2T2B2.</title>
        <authorList>
            <person name="Heo J."/>
            <person name="Kim S.-J."/>
            <person name="Kwon S.-W."/>
            <person name="Anandham R."/>
        </authorList>
    </citation>
    <scope>NUCLEOTIDE SEQUENCE [LARGE SCALE GENOMIC DNA]</scope>
    <source>
        <strain evidence="1 2">M2T2B2</strain>
        <plasmid evidence="1 2">unnamed5</plasmid>
    </source>
</reference>
<dbReference type="OrthoDB" id="7291961at2"/>
<keyword evidence="1" id="KW-0614">Plasmid</keyword>
<proteinExistence type="predicted"/>
<protein>
    <submittedName>
        <fullName evidence="1">Uncharacterized protein</fullName>
    </submittedName>
</protein>
<organism evidence="1 2">
    <name type="scientific">Azospirillum ramasamyi</name>
    <dbReference type="NCBI Taxonomy" id="682998"/>
    <lineage>
        <taxon>Bacteria</taxon>
        <taxon>Pseudomonadati</taxon>
        <taxon>Pseudomonadota</taxon>
        <taxon>Alphaproteobacteria</taxon>
        <taxon>Rhodospirillales</taxon>
        <taxon>Azospirillaceae</taxon>
        <taxon>Azospirillum</taxon>
    </lineage>
</organism>
<evidence type="ECO:0000313" key="1">
    <source>
        <dbReference type="EMBL" id="AWU97891.1"/>
    </source>
</evidence>
<gene>
    <name evidence="1" type="ORF">DM194_26770</name>
</gene>
<dbReference type="EMBL" id="CP029835">
    <property type="protein sequence ID" value="AWU97891.1"/>
    <property type="molecule type" value="Genomic_DNA"/>
</dbReference>